<name>A0A0A1U7V9_ENTIV</name>
<dbReference type="GeneID" id="14889987"/>
<evidence type="ECO:0000313" key="3">
    <source>
        <dbReference type="Proteomes" id="UP000014680"/>
    </source>
</evidence>
<accession>A0A0A1U7V9</accession>
<sequence length="266" mass="31073">MEHHHIAHPFKEVYLPTEITCLTSMDYLSNISSKSDTTKNLLKMPQNPKLSKSENPSKNVKHKKRYSQKFKEDRQCEKTGKKISLRKSSTIVCTSLISHHNEDFSETEIDDNDITKTSRDLQISKINKSTVNTHKNQIQKTMTKTNENIEISKNVKNDTSLQNEEKRVFFLSDKMGMVYSKIKRNEINTGIAKYFETQKTTGWSSIDLKLFKVVGQNGIIGVEELITDDEIKYFFFTHKIIDENAIRWSLYERVEFFRSVIDSMLW</sequence>
<feature type="compositionally biased region" description="Polar residues" evidence="1">
    <location>
        <begin position="48"/>
        <end position="58"/>
    </location>
</feature>
<dbReference type="RefSeq" id="XP_004257754.1">
    <property type="nucleotide sequence ID" value="XM_004257706.1"/>
</dbReference>
<gene>
    <name evidence="2" type="ORF">EIN_279700</name>
</gene>
<dbReference type="EMBL" id="KB206481">
    <property type="protein sequence ID" value="ELP90983.1"/>
    <property type="molecule type" value="Genomic_DNA"/>
</dbReference>
<dbReference type="VEuPathDB" id="AmoebaDB:EIN_279700"/>
<evidence type="ECO:0000256" key="1">
    <source>
        <dbReference type="SAM" id="MobiDB-lite"/>
    </source>
</evidence>
<evidence type="ECO:0000313" key="2">
    <source>
        <dbReference type="EMBL" id="ELP90983.1"/>
    </source>
</evidence>
<protein>
    <submittedName>
        <fullName evidence="2">Uncharacterized protein</fullName>
    </submittedName>
</protein>
<dbReference type="AlphaFoldDB" id="A0A0A1U7V9"/>
<proteinExistence type="predicted"/>
<feature type="compositionally biased region" description="Basic residues" evidence="1">
    <location>
        <begin position="59"/>
        <end position="68"/>
    </location>
</feature>
<dbReference type="KEGG" id="eiv:EIN_279700"/>
<organism evidence="2 3">
    <name type="scientific">Entamoeba invadens IP1</name>
    <dbReference type="NCBI Taxonomy" id="370355"/>
    <lineage>
        <taxon>Eukaryota</taxon>
        <taxon>Amoebozoa</taxon>
        <taxon>Evosea</taxon>
        <taxon>Archamoebae</taxon>
        <taxon>Mastigamoebida</taxon>
        <taxon>Entamoebidae</taxon>
        <taxon>Entamoeba</taxon>
    </lineage>
</organism>
<keyword evidence="3" id="KW-1185">Reference proteome</keyword>
<dbReference type="Proteomes" id="UP000014680">
    <property type="component" value="Unassembled WGS sequence"/>
</dbReference>
<reference evidence="2 3" key="1">
    <citation type="submission" date="2012-10" db="EMBL/GenBank/DDBJ databases">
        <authorList>
            <person name="Zafar N."/>
            <person name="Inman J."/>
            <person name="Hall N."/>
            <person name="Lorenzi H."/>
            <person name="Caler E."/>
        </authorList>
    </citation>
    <scope>NUCLEOTIDE SEQUENCE [LARGE SCALE GENOMIC DNA]</scope>
    <source>
        <strain evidence="2 3">IP1</strain>
    </source>
</reference>
<feature type="region of interest" description="Disordered" evidence="1">
    <location>
        <begin position="38"/>
        <end position="75"/>
    </location>
</feature>